<dbReference type="SMART" id="SM00388">
    <property type="entry name" value="HisKA"/>
    <property type="match status" value="1"/>
</dbReference>
<organism evidence="13 14">
    <name type="scientific">Paramagnetospirillum marisnigri</name>
    <dbReference type="NCBI Taxonomy" id="1285242"/>
    <lineage>
        <taxon>Bacteria</taxon>
        <taxon>Pseudomonadati</taxon>
        <taxon>Pseudomonadota</taxon>
        <taxon>Alphaproteobacteria</taxon>
        <taxon>Rhodospirillales</taxon>
        <taxon>Magnetospirillaceae</taxon>
        <taxon>Paramagnetospirillum</taxon>
    </lineage>
</organism>
<dbReference type="Pfam" id="PF02743">
    <property type="entry name" value="dCache_1"/>
    <property type="match status" value="1"/>
</dbReference>
<dbReference type="GO" id="GO:0006355">
    <property type="term" value="P:regulation of DNA-templated transcription"/>
    <property type="evidence" value="ECO:0007669"/>
    <property type="project" value="InterPro"/>
</dbReference>
<evidence type="ECO:0000313" key="14">
    <source>
        <dbReference type="Proteomes" id="UP000078428"/>
    </source>
</evidence>
<comment type="catalytic activity">
    <reaction evidence="1">
        <text>ATP + protein L-histidine = ADP + protein N-phospho-L-histidine.</text>
        <dbReference type="EC" id="2.7.13.3"/>
    </reaction>
</comment>
<keyword evidence="5" id="KW-0597">Phosphoprotein</keyword>
<dbReference type="PROSITE" id="PS50109">
    <property type="entry name" value="HIS_KIN"/>
    <property type="match status" value="1"/>
</dbReference>
<proteinExistence type="predicted"/>
<protein>
    <recommendedName>
        <fullName evidence="3">histidine kinase</fullName>
        <ecNumber evidence="3">2.7.13.3</ecNumber>
    </recommendedName>
</protein>
<evidence type="ECO:0000256" key="5">
    <source>
        <dbReference type="ARBA" id="ARBA00022553"/>
    </source>
</evidence>
<dbReference type="EMBL" id="LWQT01000077">
    <property type="protein sequence ID" value="OAN48067.1"/>
    <property type="molecule type" value="Genomic_DNA"/>
</dbReference>
<evidence type="ECO:0000256" key="8">
    <source>
        <dbReference type="ARBA" id="ARBA00022777"/>
    </source>
</evidence>
<dbReference type="EC" id="2.7.13.3" evidence="3"/>
<evidence type="ECO:0000259" key="12">
    <source>
        <dbReference type="PROSITE" id="PS50112"/>
    </source>
</evidence>
<dbReference type="CDD" id="cd12915">
    <property type="entry name" value="PDC2_DGC_like"/>
    <property type="match status" value="1"/>
</dbReference>
<evidence type="ECO:0000256" key="7">
    <source>
        <dbReference type="ARBA" id="ARBA00022692"/>
    </source>
</evidence>
<keyword evidence="8 13" id="KW-0418">Kinase</keyword>
<dbReference type="Pfam" id="PF00989">
    <property type="entry name" value="PAS"/>
    <property type="match status" value="1"/>
</dbReference>
<keyword evidence="4" id="KW-1003">Cell membrane</keyword>
<feature type="domain" description="PAS" evidence="12">
    <location>
        <begin position="320"/>
        <end position="390"/>
    </location>
</feature>
<dbReference type="InterPro" id="IPR003661">
    <property type="entry name" value="HisK_dim/P_dom"/>
</dbReference>
<keyword evidence="6" id="KW-0808">Transferase</keyword>
<comment type="subcellular location">
    <subcellularLocation>
        <location evidence="2">Cell membrane</location>
        <topology evidence="2">Multi-pass membrane protein</topology>
    </subcellularLocation>
</comment>
<keyword evidence="14" id="KW-1185">Reference proteome</keyword>
<dbReference type="NCBIfam" id="TIGR00229">
    <property type="entry name" value="sensory_box"/>
    <property type="match status" value="1"/>
</dbReference>
<evidence type="ECO:0000313" key="13">
    <source>
        <dbReference type="EMBL" id="OAN48067.1"/>
    </source>
</evidence>
<comment type="caution">
    <text evidence="13">The sequence shown here is derived from an EMBL/GenBank/DDBJ whole genome shotgun (WGS) entry which is preliminary data.</text>
</comment>
<dbReference type="GO" id="GO:0005886">
    <property type="term" value="C:plasma membrane"/>
    <property type="evidence" value="ECO:0007669"/>
    <property type="project" value="UniProtKB-SubCell"/>
</dbReference>
<dbReference type="InterPro" id="IPR004358">
    <property type="entry name" value="Sig_transdc_His_kin-like_C"/>
</dbReference>
<dbReference type="SUPFAM" id="SSF47384">
    <property type="entry name" value="Homodimeric domain of signal transducing histidine kinase"/>
    <property type="match status" value="1"/>
</dbReference>
<dbReference type="PRINTS" id="PR00344">
    <property type="entry name" value="BCTRLSENSOR"/>
</dbReference>
<dbReference type="Pfam" id="PF00512">
    <property type="entry name" value="HisKA"/>
    <property type="match status" value="1"/>
</dbReference>
<reference evidence="13 14" key="1">
    <citation type="submission" date="2016-04" db="EMBL/GenBank/DDBJ databases">
        <title>Draft genome sequence of freshwater magnetotactic bacteria Magnetospirillum marisnigri SP-1 and Magnetospirillum moscoviense BB-1.</title>
        <authorList>
            <person name="Koziaeva V."/>
            <person name="Dziuba M.V."/>
            <person name="Ivanov T.M."/>
            <person name="Kuznetsov B."/>
            <person name="Grouzdev D.S."/>
        </authorList>
    </citation>
    <scope>NUCLEOTIDE SEQUENCE [LARGE SCALE GENOMIC DNA]</scope>
    <source>
        <strain evidence="13 14">SP-1</strain>
    </source>
</reference>
<dbReference type="SMART" id="SM00387">
    <property type="entry name" value="HATPase_c"/>
    <property type="match status" value="1"/>
</dbReference>
<evidence type="ECO:0000256" key="6">
    <source>
        <dbReference type="ARBA" id="ARBA00022679"/>
    </source>
</evidence>
<evidence type="ECO:0000256" key="2">
    <source>
        <dbReference type="ARBA" id="ARBA00004651"/>
    </source>
</evidence>
<dbReference type="CDD" id="cd00130">
    <property type="entry name" value="PAS"/>
    <property type="match status" value="1"/>
</dbReference>
<evidence type="ECO:0000256" key="1">
    <source>
        <dbReference type="ARBA" id="ARBA00000085"/>
    </source>
</evidence>
<dbReference type="InterPro" id="IPR052162">
    <property type="entry name" value="Sensor_kinase/Photoreceptor"/>
</dbReference>
<evidence type="ECO:0000256" key="9">
    <source>
        <dbReference type="ARBA" id="ARBA00022989"/>
    </source>
</evidence>
<dbReference type="PANTHER" id="PTHR43304:SF1">
    <property type="entry name" value="PAC DOMAIN-CONTAINING PROTEIN"/>
    <property type="match status" value="1"/>
</dbReference>
<dbReference type="InterPro" id="IPR035965">
    <property type="entry name" value="PAS-like_dom_sf"/>
</dbReference>
<evidence type="ECO:0000259" key="11">
    <source>
        <dbReference type="PROSITE" id="PS50109"/>
    </source>
</evidence>
<dbReference type="InterPro" id="IPR000014">
    <property type="entry name" value="PAS"/>
</dbReference>
<dbReference type="SMART" id="SM00091">
    <property type="entry name" value="PAS"/>
    <property type="match status" value="1"/>
</dbReference>
<dbReference type="Gene3D" id="3.30.450.20">
    <property type="entry name" value="PAS domain"/>
    <property type="match status" value="3"/>
</dbReference>
<dbReference type="CDD" id="cd00082">
    <property type="entry name" value="HisKA"/>
    <property type="match status" value="1"/>
</dbReference>
<dbReference type="Gene3D" id="1.10.287.130">
    <property type="match status" value="1"/>
</dbReference>
<keyword evidence="9" id="KW-1133">Transmembrane helix</keyword>
<name>A0A178MIS5_9PROT</name>
<dbReference type="OrthoDB" id="9795133at2"/>
<dbReference type="RefSeq" id="WP_068494250.1">
    <property type="nucleotide sequence ID" value="NZ_LWQT01000077.1"/>
</dbReference>
<evidence type="ECO:0000256" key="4">
    <source>
        <dbReference type="ARBA" id="ARBA00022475"/>
    </source>
</evidence>
<dbReference type="Proteomes" id="UP000078428">
    <property type="component" value="Unassembled WGS sequence"/>
</dbReference>
<dbReference type="PANTHER" id="PTHR43304">
    <property type="entry name" value="PHYTOCHROME-LIKE PROTEIN CPH1"/>
    <property type="match status" value="1"/>
</dbReference>
<dbReference type="Pfam" id="PF02518">
    <property type="entry name" value="HATPase_c"/>
    <property type="match status" value="1"/>
</dbReference>
<evidence type="ECO:0000256" key="10">
    <source>
        <dbReference type="ARBA" id="ARBA00023136"/>
    </source>
</evidence>
<dbReference type="Gene3D" id="3.30.565.10">
    <property type="entry name" value="Histidine kinase-like ATPase, C-terminal domain"/>
    <property type="match status" value="1"/>
</dbReference>
<dbReference type="InterPro" id="IPR036097">
    <property type="entry name" value="HisK_dim/P_sf"/>
</dbReference>
<evidence type="ECO:0000256" key="3">
    <source>
        <dbReference type="ARBA" id="ARBA00012438"/>
    </source>
</evidence>
<dbReference type="InterPro" id="IPR003594">
    <property type="entry name" value="HATPase_dom"/>
</dbReference>
<feature type="domain" description="Histidine kinase" evidence="11">
    <location>
        <begin position="463"/>
        <end position="678"/>
    </location>
</feature>
<keyword evidence="7" id="KW-0812">Transmembrane</keyword>
<dbReference type="AlphaFoldDB" id="A0A178MIS5"/>
<keyword evidence="10" id="KW-0472">Membrane</keyword>
<dbReference type="SUPFAM" id="SSF55785">
    <property type="entry name" value="PYP-like sensor domain (PAS domain)"/>
    <property type="match status" value="1"/>
</dbReference>
<gene>
    <name evidence="13" type="ORF">A6A04_04735</name>
</gene>
<dbReference type="InterPro" id="IPR033479">
    <property type="entry name" value="dCache_1"/>
</dbReference>
<dbReference type="PROSITE" id="PS50112">
    <property type="entry name" value="PAS"/>
    <property type="match status" value="1"/>
</dbReference>
<dbReference type="InterPro" id="IPR036890">
    <property type="entry name" value="HATPase_C_sf"/>
</dbReference>
<dbReference type="InterPro" id="IPR005467">
    <property type="entry name" value="His_kinase_dom"/>
</dbReference>
<dbReference type="SUPFAM" id="SSF55874">
    <property type="entry name" value="ATPase domain of HSP90 chaperone/DNA topoisomerase II/histidine kinase"/>
    <property type="match status" value="1"/>
</dbReference>
<dbReference type="InterPro" id="IPR013767">
    <property type="entry name" value="PAS_fold"/>
</dbReference>
<dbReference type="GO" id="GO:0000155">
    <property type="term" value="F:phosphorelay sensor kinase activity"/>
    <property type="evidence" value="ECO:0007669"/>
    <property type="project" value="InterPro"/>
</dbReference>
<dbReference type="CDD" id="cd12914">
    <property type="entry name" value="PDC1_DGC_like"/>
    <property type="match status" value="1"/>
</dbReference>
<dbReference type="STRING" id="1285242.A6A04_04735"/>
<accession>A0A178MIS5</accession>
<sequence>MQPPKSRQATLSPFGAWTLCLIFLLLLGALTAVQLRAGYDRAIAVAAANLADTARVTEEQVQGSLRVVRLMLKAFAEAPQGDKAAFREFMAQRLKALPETRQALIVDEDGRIVVSTYPQVEGLQVAERPYFVGARSLPPGRDLHVTKPLPIGKDGALITIASMPLHDSRGRFQGALVVSLELSYFQTLLRSVHSGEDGAGALLVTPEGDIIGRDPAPEHYVGKNISKGGAFALHREAGSPSSIHTHLTVTDGKMKLSAVRTLADPSLPPLVVIVGRPLDGVLAPWRAEALIQSLVVATLALAVIGLTALALRRLRALREGEQRYRGLIETQSDLVVRIAPDHRFTFVNDAFARAFGHGANEVIGQPWQDYVHEADIATTAQAIAQTMVGPAYRAKVESRMNMPGTIRWVSWEGCAIHGMDGRIFEVQAVGRDITDWVEFRETQRRLVRDLDASNRELEQFAYVASHDLQTPLRNIVSYAQLLERRYKNRLDQDADDFIGFIVDNSKRMTCLIGDLLEYSRVSNQSAPWQPCSAAEAMALAIDNLTAEIKDSGAEISVGQLPVVMGEPTHLVSLFQNLVGNALKYRDPSRKPMISVTAEPDQDGMWRFAVKDNGIGIAAEYHDKIFEIFQRLDPSSHPDGTGIGLTLCRRIVHRFGGGIWLDSAPGLGTTFTFTLHAAPN</sequence>